<keyword evidence="2" id="KW-1185">Reference proteome</keyword>
<dbReference type="EMBL" id="JANAKD010000409">
    <property type="protein sequence ID" value="KAJ3494140.1"/>
    <property type="molecule type" value="Genomic_DNA"/>
</dbReference>
<name>A0ACC1QYB2_9HYPO</name>
<reference evidence="1" key="1">
    <citation type="submission" date="2022-07" db="EMBL/GenBank/DDBJ databases">
        <title>Genome Sequence of Lecanicillium saksenae.</title>
        <authorList>
            <person name="Buettner E."/>
        </authorList>
    </citation>
    <scope>NUCLEOTIDE SEQUENCE</scope>
    <source>
        <strain evidence="1">VT-O1</strain>
    </source>
</reference>
<sequence>MAKVLGRLAYERWRVSFRGSLDAVTFSRMPRLTSGTLHPLPPPTPTIHREEIEAHKMASDDDSSDLSSLSSLSPVPSDDELEAGQDGRASKKGGILKFFSKVSEQPPRSPSPPPRKRSPSPAHEYVLADNPDIAFIVMFRSRFTDALPKSLANFGPQELERDVVEPIPGDRVEHFLCALLGLLLNRKQDVKPGHYNRALEDALASHKGQWPASWEDKSPLSGGGGFNTMTPTERLILLRTLILWTMSSSDSVKSIINQAYKQNRHEDDLNQPRAVQPWGSDGDKRRYFLVEGQDDTAFRVYRESNPAGANRTWWSVAGSIEELKALAEKLDKKDGGPKAKKLSHKMLQAIPRFEAGEDKRRRREYRQMRKEQFKRPEPGFSMYEGRTRGKRVKYTFSDDEDIFYSDSTNRRSARNTGANTPAETGPVTTASGRQIRAPPRMTAGDDSATASVQGDYSELDQEDSVGPTGRPRRSAAASSTNGWNEANGRGRSRRGSMDSDDAVSEADFGDDEEDADVHVPEESEEEEDEFDADEAMVDDDIEENPKSLVVKLEVTPPKLRTALSPIDSVPNALPTPDVEDQKPVVAEITAQPVTEVAMKESPAPVAVLETKAELPVEIRPTEQLVHPSGAKTEERSTDAAPASPVAVSSAPLAFRGSPEKKHAQPAAMPDILNAPQ</sequence>
<dbReference type="Proteomes" id="UP001148737">
    <property type="component" value="Unassembled WGS sequence"/>
</dbReference>
<proteinExistence type="predicted"/>
<evidence type="ECO:0000313" key="2">
    <source>
        <dbReference type="Proteomes" id="UP001148737"/>
    </source>
</evidence>
<accession>A0ACC1QYB2</accession>
<protein>
    <submittedName>
        <fullName evidence="1">Uncharacterized protein</fullName>
    </submittedName>
</protein>
<gene>
    <name evidence="1" type="ORF">NLG97_g4268</name>
</gene>
<comment type="caution">
    <text evidence="1">The sequence shown here is derived from an EMBL/GenBank/DDBJ whole genome shotgun (WGS) entry which is preliminary data.</text>
</comment>
<evidence type="ECO:0000313" key="1">
    <source>
        <dbReference type="EMBL" id="KAJ3494140.1"/>
    </source>
</evidence>
<organism evidence="1 2">
    <name type="scientific">Lecanicillium saksenae</name>
    <dbReference type="NCBI Taxonomy" id="468837"/>
    <lineage>
        <taxon>Eukaryota</taxon>
        <taxon>Fungi</taxon>
        <taxon>Dikarya</taxon>
        <taxon>Ascomycota</taxon>
        <taxon>Pezizomycotina</taxon>
        <taxon>Sordariomycetes</taxon>
        <taxon>Hypocreomycetidae</taxon>
        <taxon>Hypocreales</taxon>
        <taxon>Cordycipitaceae</taxon>
        <taxon>Lecanicillium</taxon>
    </lineage>
</organism>